<dbReference type="KEGG" id="ftj:FTUN_5253"/>
<protein>
    <recommendedName>
        <fullName evidence="6">Lyase</fullName>
    </recommendedName>
</protein>
<dbReference type="Pfam" id="PF02985">
    <property type="entry name" value="HEAT"/>
    <property type="match status" value="1"/>
</dbReference>
<proteinExistence type="predicted"/>
<dbReference type="InterPro" id="IPR011989">
    <property type="entry name" value="ARM-like"/>
</dbReference>
<dbReference type="InterPro" id="IPR016024">
    <property type="entry name" value="ARM-type_fold"/>
</dbReference>
<dbReference type="PANTHER" id="PTHR12697">
    <property type="entry name" value="PBS LYASE HEAT-LIKE PROTEIN"/>
    <property type="match status" value="1"/>
</dbReference>
<evidence type="ECO:0000256" key="1">
    <source>
        <dbReference type="ARBA" id="ARBA00022737"/>
    </source>
</evidence>
<dbReference type="GO" id="GO:0016491">
    <property type="term" value="F:oxidoreductase activity"/>
    <property type="evidence" value="ECO:0007669"/>
    <property type="project" value="TreeGrafter"/>
</dbReference>
<name>A0A6M5YWA6_9BACT</name>
<dbReference type="RefSeq" id="WP_171473002.1">
    <property type="nucleotide sequence ID" value="NZ_CP053452.2"/>
</dbReference>
<evidence type="ECO:0000256" key="3">
    <source>
        <dbReference type="SAM" id="SignalP"/>
    </source>
</evidence>
<evidence type="ECO:0000256" key="2">
    <source>
        <dbReference type="ARBA" id="ARBA00045876"/>
    </source>
</evidence>
<organism evidence="4 5">
    <name type="scientific">Frigoriglobus tundricola</name>
    <dbReference type="NCBI Taxonomy" id="2774151"/>
    <lineage>
        <taxon>Bacteria</taxon>
        <taxon>Pseudomonadati</taxon>
        <taxon>Planctomycetota</taxon>
        <taxon>Planctomycetia</taxon>
        <taxon>Gemmatales</taxon>
        <taxon>Gemmataceae</taxon>
        <taxon>Frigoriglobus</taxon>
    </lineage>
</organism>
<gene>
    <name evidence="4" type="ORF">FTUN_5253</name>
</gene>
<dbReference type="InterPro" id="IPR021133">
    <property type="entry name" value="HEAT_type_2"/>
</dbReference>
<comment type="function">
    <text evidence="2">Catalyzes the hydroxylation of the N(6)-(4-aminobutyl)-L-lysine intermediate produced by deoxyhypusine synthase/DHPS on a critical lysine of the eukaryotic translation initiation factor 5A/eIF-5A. This is the second step of the post-translational modification of that lysine into an unusual amino acid residue named hypusine. Hypusination is unique to mature eIF-5A factor and is essential for its function.</text>
</comment>
<evidence type="ECO:0000313" key="5">
    <source>
        <dbReference type="Proteomes" id="UP000503447"/>
    </source>
</evidence>
<dbReference type="PANTHER" id="PTHR12697:SF5">
    <property type="entry name" value="DEOXYHYPUSINE HYDROXYLASE"/>
    <property type="match status" value="1"/>
</dbReference>
<keyword evidence="5" id="KW-1185">Reference proteome</keyword>
<dbReference type="Pfam" id="PF13646">
    <property type="entry name" value="HEAT_2"/>
    <property type="match status" value="2"/>
</dbReference>
<dbReference type="Gene3D" id="1.25.10.10">
    <property type="entry name" value="Leucine-rich Repeat Variant"/>
    <property type="match status" value="4"/>
</dbReference>
<keyword evidence="1" id="KW-0677">Repeat</keyword>
<keyword evidence="3" id="KW-0732">Signal</keyword>
<dbReference type="SMART" id="SM00567">
    <property type="entry name" value="EZ_HEAT"/>
    <property type="match status" value="10"/>
</dbReference>
<dbReference type="InterPro" id="IPR004155">
    <property type="entry name" value="PBS_lyase_HEAT"/>
</dbReference>
<dbReference type="PROSITE" id="PS50077">
    <property type="entry name" value="HEAT_REPEAT"/>
    <property type="match status" value="2"/>
</dbReference>
<dbReference type="Proteomes" id="UP000503447">
    <property type="component" value="Chromosome"/>
</dbReference>
<accession>A0A6M5YWA6</accession>
<feature type="chain" id="PRO_5027060050" description="Lyase" evidence="3">
    <location>
        <begin position="21"/>
        <end position="694"/>
    </location>
</feature>
<dbReference type="SUPFAM" id="SSF48371">
    <property type="entry name" value="ARM repeat"/>
    <property type="match status" value="2"/>
</dbReference>
<reference evidence="5" key="1">
    <citation type="submission" date="2020-05" db="EMBL/GenBank/DDBJ databases">
        <title>Frigoriglobus tundricola gen. nov., sp. nov., a psychrotolerant cellulolytic planctomycete of the family Gemmataceae with two divergent copies of 16S rRNA gene.</title>
        <authorList>
            <person name="Kulichevskaya I.S."/>
            <person name="Ivanova A.A."/>
            <person name="Naumoff D.G."/>
            <person name="Beletsky A.V."/>
            <person name="Rijpstra W.I.C."/>
            <person name="Sinninghe Damste J.S."/>
            <person name="Mardanov A.V."/>
            <person name="Ravin N.V."/>
            <person name="Dedysh S.N."/>
        </authorList>
    </citation>
    <scope>NUCLEOTIDE SEQUENCE [LARGE SCALE GENOMIC DNA]</scope>
    <source>
        <strain evidence="5">PL17</strain>
    </source>
</reference>
<dbReference type="AlphaFoldDB" id="A0A6M5YWA6"/>
<evidence type="ECO:0008006" key="6">
    <source>
        <dbReference type="Google" id="ProtNLM"/>
    </source>
</evidence>
<sequence>MTALLLLVPLAAPAAPPSPADPPVPIAKKAPAAERELATWFDDLRSEDPHKRGSAVAALIKAGPKAKALVPSLVKLIGDKDIGFNAVTILGAIGPDAKEAVPVITDLISKPGAGGYGIEAVAVALARIDAPALDATRRLLISSGKCDISFLLRSQVLAEYPALVVPQVIALCADKDPKVRAKAALVLNLLGGKMNGADLKSPLERAGAAAKSIPPALEKMLGDEDVDIRVTAAQSLSSLAPDRAEKTIPVIVALALDDKYAAKVPPGGVFHKYFQPVPTPAAKALIPLLDDANERVRLWAFDALTTLMVQEPFDAALKDGKTVRIRQGVARVLGAQNKYAVGSIPALRAALTDPEFPVRFAAAWALVRVDTRGGETNAAAVPVLIEGLDQTSDAVRIEASQCLMLAGPVAKSAVPALKKLFGSPKSEPQLEAAIALAGIDPKGAAETVPALTEGLKSEPDSEPKVSRIAWWLDYEVEPRAIRIAKVLAELGPAAKSAVPELIKRYDAKDPHLRLHAAEAVGRVDSEQAPKAAKALIKLMRDADFDFYRVRVNSLAAIRHIGPAAKSVAPTLLSMIEDERDVPAHAALALIVVDPDGARPAFEWFRKALAAEATVNSHALIARLPEIGAAAKPLVPELIVALKSSYYQKDAIRSLAAIGPDAKDALPELKKLVENGPQPEIKWLAAEAIKKIETK</sequence>
<evidence type="ECO:0000313" key="4">
    <source>
        <dbReference type="EMBL" id="QJW97676.1"/>
    </source>
</evidence>
<dbReference type="EMBL" id="CP053452">
    <property type="protein sequence ID" value="QJW97676.1"/>
    <property type="molecule type" value="Genomic_DNA"/>
</dbReference>
<feature type="signal peptide" evidence="3">
    <location>
        <begin position="1"/>
        <end position="20"/>
    </location>
</feature>
<dbReference type="InterPro" id="IPR000357">
    <property type="entry name" value="HEAT"/>
</dbReference>